<dbReference type="EMBL" id="CM042035">
    <property type="protein sequence ID" value="KAI3756664.1"/>
    <property type="molecule type" value="Genomic_DNA"/>
</dbReference>
<reference evidence="1 2" key="2">
    <citation type="journal article" date="2022" name="Mol. Ecol. Resour.">
        <title>The genomes of chicory, endive, great burdock and yacon provide insights into Asteraceae paleo-polyploidization history and plant inulin production.</title>
        <authorList>
            <person name="Fan W."/>
            <person name="Wang S."/>
            <person name="Wang H."/>
            <person name="Wang A."/>
            <person name="Jiang F."/>
            <person name="Liu H."/>
            <person name="Zhao H."/>
            <person name="Xu D."/>
            <person name="Zhang Y."/>
        </authorList>
    </citation>
    <scope>NUCLEOTIDE SEQUENCE [LARGE SCALE GENOMIC DNA]</scope>
    <source>
        <strain evidence="2">cv. Yunnan</strain>
        <tissue evidence="1">Leaves</tissue>
    </source>
</reference>
<protein>
    <submittedName>
        <fullName evidence="1">Uncharacterized protein</fullName>
    </submittedName>
</protein>
<comment type="caution">
    <text evidence="1">The sequence shown here is derived from an EMBL/GenBank/DDBJ whole genome shotgun (WGS) entry which is preliminary data.</text>
</comment>
<keyword evidence="2" id="KW-1185">Reference proteome</keyword>
<reference evidence="2" key="1">
    <citation type="journal article" date="2022" name="Mol. Ecol. Resour.">
        <title>The genomes of chicory, endive, great burdock and yacon provide insights into Asteraceae palaeo-polyploidization history and plant inulin production.</title>
        <authorList>
            <person name="Fan W."/>
            <person name="Wang S."/>
            <person name="Wang H."/>
            <person name="Wang A."/>
            <person name="Jiang F."/>
            <person name="Liu H."/>
            <person name="Zhao H."/>
            <person name="Xu D."/>
            <person name="Zhang Y."/>
        </authorList>
    </citation>
    <scope>NUCLEOTIDE SEQUENCE [LARGE SCALE GENOMIC DNA]</scope>
    <source>
        <strain evidence="2">cv. Yunnan</strain>
    </source>
</reference>
<sequence length="102" mass="11188">MLPPTYLGLPDVIVWSLYLNGTDVNVNPYLAVSLAQDVTARVVLINVKATARLRTKNGAKVRYRMKVNCPAYVTFGNQTDGNIVGSTVKPPFVEGCYTQVKL</sequence>
<gene>
    <name evidence="1" type="ORF">L1987_56486</name>
</gene>
<evidence type="ECO:0000313" key="1">
    <source>
        <dbReference type="EMBL" id="KAI3756664.1"/>
    </source>
</evidence>
<name>A0ACB9ECK2_9ASTR</name>
<accession>A0ACB9ECK2</accession>
<evidence type="ECO:0000313" key="2">
    <source>
        <dbReference type="Proteomes" id="UP001056120"/>
    </source>
</evidence>
<proteinExistence type="predicted"/>
<organism evidence="1 2">
    <name type="scientific">Smallanthus sonchifolius</name>
    <dbReference type="NCBI Taxonomy" id="185202"/>
    <lineage>
        <taxon>Eukaryota</taxon>
        <taxon>Viridiplantae</taxon>
        <taxon>Streptophyta</taxon>
        <taxon>Embryophyta</taxon>
        <taxon>Tracheophyta</taxon>
        <taxon>Spermatophyta</taxon>
        <taxon>Magnoliopsida</taxon>
        <taxon>eudicotyledons</taxon>
        <taxon>Gunneridae</taxon>
        <taxon>Pentapetalae</taxon>
        <taxon>asterids</taxon>
        <taxon>campanulids</taxon>
        <taxon>Asterales</taxon>
        <taxon>Asteraceae</taxon>
        <taxon>Asteroideae</taxon>
        <taxon>Heliantheae alliance</taxon>
        <taxon>Millerieae</taxon>
        <taxon>Smallanthus</taxon>
    </lineage>
</organism>
<dbReference type="Proteomes" id="UP001056120">
    <property type="component" value="Linkage Group LG18"/>
</dbReference>